<keyword evidence="6 9" id="KW-1133">Transmembrane helix</keyword>
<keyword evidence="7 9" id="KW-0472">Membrane</keyword>
<organism evidence="11 12">
    <name type="scientific">Salinarimonas ramus</name>
    <dbReference type="NCBI Taxonomy" id="690164"/>
    <lineage>
        <taxon>Bacteria</taxon>
        <taxon>Pseudomonadati</taxon>
        <taxon>Pseudomonadota</taxon>
        <taxon>Alphaproteobacteria</taxon>
        <taxon>Hyphomicrobiales</taxon>
        <taxon>Salinarimonadaceae</taxon>
        <taxon>Salinarimonas</taxon>
    </lineage>
</organism>
<evidence type="ECO:0000256" key="6">
    <source>
        <dbReference type="ARBA" id="ARBA00022989"/>
    </source>
</evidence>
<feature type="transmembrane region" description="Helical" evidence="9">
    <location>
        <begin position="84"/>
        <end position="106"/>
    </location>
</feature>
<evidence type="ECO:0000256" key="5">
    <source>
        <dbReference type="ARBA" id="ARBA00022692"/>
    </source>
</evidence>
<evidence type="ECO:0000256" key="2">
    <source>
        <dbReference type="ARBA" id="ARBA00022448"/>
    </source>
</evidence>
<evidence type="ECO:0000313" key="12">
    <source>
        <dbReference type="Proteomes" id="UP000600449"/>
    </source>
</evidence>
<evidence type="ECO:0000256" key="9">
    <source>
        <dbReference type="RuleBase" id="RU369079"/>
    </source>
</evidence>
<evidence type="ECO:0000313" key="11">
    <source>
        <dbReference type="EMBL" id="GGK37572.1"/>
    </source>
</evidence>
<evidence type="ECO:0000256" key="7">
    <source>
        <dbReference type="ARBA" id="ARBA00023136"/>
    </source>
</evidence>
<keyword evidence="12" id="KW-1185">Reference proteome</keyword>
<reference evidence="11 12" key="1">
    <citation type="journal article" date="2014" name="Int. J. Syst. Evol. Microbiol.">
        <title>Complete genome sequence of Corynebacterium casei LMG S-19264T (=DSM 44701T), isolated from a smear-ripened cheese.</title>
        <authorList>
            <consortium name="US DOE Joint Genome Institute (JGI-PGF)"/>
            <person name="Walter F."/>
            <person name="Albersmeier A."/>
            <person name="Kalinowski J."/>
            <person name="Ruckert C."/>
        </authorList>
    </citation>
    <scope>NUCLEOTIDE SEQUENCE [LARGE SCALE GENOMIC DNA]</scope>
    <source>
        <strain evidence="11 12">CGMCC 1.9161</strain>
    </source>
</reference>
<dbReference type="GO" id="GO:0005886">
    <property type="term" value="C:plasma membrane"/>
    <property type="evidence" value="ECO:0007669"/>
    <property type="project" value="UniProtKB-SubCell"/>
</dbReference>
<dbReference type="Pfam" id="PF04290">
    <property type="entry name" value="DctQ"/>
    <property type="match status" value="1"/>
</dbReference>
<comment type="subunit">
    <text evidence="9">The complex comprises the extracytoplasmic solute receptor protein and the two transmembrane proteins.</text>
</comment>
<keyword evidence="2 9" id="KW-0813">Transport</keyword>
<evidence type="ECO:0000256" key="1">
    <source>
        <dbReference type="ARBA" id="ARBA00004429"/>
    </source>
</evidence>
<dbReference type="EMBL" id="BMMF01000007">
    <property type="protein sequence ID" value="GGK37572.1"/>
    <property type="molecule type" value="Genomic_DNA"/>
</dbReference>
<comment type="function">
    <text evidence="9">Part of the tripartite ATP-independent periplasmic (TRAP) transport system.</text>
</comment>
<keyword evidence="3" id="KW-1003">Cell membrane</keyword>
<feature type="transmembrane region" description="Helical" evidence="9">
    <location>
        <begin position="126"/>
        <end position="150"/>
    </location>
</feature>
<dbReference type="PANTHER" id="PTHR35011:SF4">
    <property type="entry name" value="SLL1102 PROTEIN"/>
    <property type="match status" value="1"/>
</dbReference>
<keyword evidence="4 9" id="KW-0997">Cell inner membrane</keyword>
<dbReference type="Proteomes" id="UP000600449">
    <property type="component" value="Unassembled WGS sequence"/>
</dbReference>
<dbReference type="AlphaFoldDB" id="A0A917Q9E3"/>
<keyword evidence="5 9" id="KW-0812">Transmembrane</keyword>
<feature type="transmembrane region" description="Helical" evidence="9">
    <location>
        <begin position="12"/>
        <end position="35"/>
    </location>
</feature>
<dbReference type="GO" id="GO:0022857">
    <property type="term" value="F:transmembrane transporter activity"/>
    <property type="evidence" value="ECO:0007669"/>
    <property type="project" value="UniProtKB-UniRule"/>
</dbReference>
<comment type="subcellular location">
    <subcellularLocation>
        <location evidence="1 9">Cell inner membrane</location>
        <topology evidence="1 9">Multi-pass membrane protein</topology>
    </subcellularLocation>
</comment>
<sequence length="165" mass="18144">MRFVEALCARTGRLASLLVLPMIAIVLFEVSARYAFGAPTIWAGELVQILFGALFFLCGAEALKARAHVQVDLLHQAVGPRMRAGLNGFAHLLVLAYLLVLGFIVHERVIEAVARLERTRTPWDPPIWPSWVVVALSIVLMALQALAIALRELRTAMRGPAERAP</sequence>
<name>A0A917Q9E3_9HYPH</name>
<feature type="transmembrane region" description="Helical" evidence="9">
    <location>
        <begin position="41"/>
        <end position="63"/>
    </location>
</feature>
<gene>
    <name evidence="11" type="ORF">GCM10011322_25780</name>
</gene>
<evidence type="ECO:0000259" key="10">
    <source>
        <dbReference type="Pfam" id="PF04290"/>
    </source>
</evidence>
<accession>A0A917Q9E3</accession>
<feature type="domain" description="Tripartite ATP-independent periplasmic transporters DctQ component" evidence="10">
    <location>
        <begin position="22"/>
        <end position="154"/>
    </location>
</feature>
<dbReference type="RefSeq" id="WP_188913593.1">
    <property type="nucleotide sequence ID" value="NZ_BMMF01000007.1"/>
</dbReference>
<proteinExistence type="inferred from homology"/>
<evidence type="ECO:0000256" key="4">
    <source>
        <dbReference type="ARBA" id="ARBA00022519"/>
    </source>
</evidence>
<evidence type="ECO:0000256" key="3">
    <source>
        <dbReference type="ARBA" id="ARBA00022475"/>
    </source>
</evidence>
<protein>
    <recommendedName>
        <fullName evidence="9">TRAP transporter small permease protein</fullName>
    </recommendedName>
</protein>
<comment type="similarity">
    <text evidence="8 9">Belongs to the TRAP transporter small permease family.</text>
</comment>
<dbReference type="PANTHER" id="PTHR35011">
    <property type="entry name" value="2,3-DIKETO-L-GULONATE TRAP TRANSPORTER SMALL PERMEASE PROTEIN YIAM"/>
    <property type="match status" value="1"/>
</dbReference>
<dbReference type="InterPro" id="IPR055348">
    <property type="entry name" value="DctQ"/>
</dbReference>
<evidence type="ECO:0000256" key="8">
    <source>
        <dbReference type="ARBA" id="ARBA00038436"/>
    </source>
</evidence>
<dbReference type="InterPro" id="IPR007387">
    <property type="entry name" value="TRAP_DctQ"/>
</dbReference>
<comment type="caution">
    <text evidence="11">The sequence shown here is derived from an EMBL/GenBank/DDBJ whole genome shotgun (WGS) entry which is preliminary data.</text>
</comment>